<reference evidence="5 6" key="1">
    <citation type="submission" date="2023-04" db="EMBL/GenBank/DDBJ databases">
        <title>Australian commercial rhizobial inoculants.</title>
        <authorList>
            <person name="Kohlmeier M.G."/>
            <person name="O'Hara G.W."/>
            <person name="Colombi E."/>
            <person name="Ramsay J.P."/>
            <person name="Terpolilli J."/>
        </authorList>
    </citation>
    <scope>NUCLEOTIDE SEQUENCE [LARGE SCALE GENOMIC DNA]</scope>
    <source>
        <strain evidence="5 6">CB627</strain>
    </source>
</reference>
<keyword evidence="3" id="KW-0804">Transcription</keyword>
<dbReference type="Pfam" id="PF00196">
    <property type="entry name" value="GerE"/>
    <property type="match status" value="1"/>
</dbReference>
<dbReference type="SUPFAM" id="SSF46894">
    <property type="entry name" value="C-terminal effector domain of the bipartite response regulators"/>
    <property type="match status" value="1"/>
</dbReference>
<sequence length="340" mass="38118">MESSVIVPWDAASVDPRAQLIDRTLEVTRLIRDLVRCSAFTLTAWDPLSQTHLHQTLASDGYSEKLLEHINDDFVTGNPAFAIAHRDDPRSLRWRDCEQDWDLWFPDTLTARDYLIPSGFHEGSTMCLRLADGRYVGAFHMNWTASTAATDERREITQRFRPILAELCDQLRTPRLLAEGVAPDCFALVISSSGAAFNLLARAPGPHLGEGGALRERLLEMLRPWTPRRFLWSDDAGHCHRVSVIPCQRNMVLVTEEKISWPYDLSLREIQVLHLVATGASNPQIAELLFVAPRTVSTHIEHILAKTGCVSRAQLAAKAMSEGLLLAHTPAKCARGRDVW</sequence>
<proteinExistence type="predicted"/>
<dbReference type="RefSeq" id="WP_310885376.1">
    <property type="nucleotide sequence ID" value="NZ_CP121646.1"/>
</dbReference>
<keyword evidence="2" id="KW-0238">DNA-binding</keyword>
<evidence type="ECO:0000313" key="6">
    <source>
        <dbReference type="Proteomes" id="UP001221546"/>
    </source>
</evidence>
<dbReference type="InterPro" id="IPR036388">
    <property type="entry name" value="WH-like_DNA-bd_sf"/>
</dbReference>
<dbReference type="InterPro" id="IPR000792">
    <property type="entry name" value="Tscrpt_reg_LuxR_C"/>
</dbReference>
<dbReference type="PRINTS" id="PR00038">
    <property type="entry name" value="HTHLUXR"/>
</dbReference>
<dbReference type="Proteomes" id="UP001221546">
    <property type="component" value="Chromosome"/>
</dbReference>
<organism evidence="5 6">
    <name type="scientific">Bradyrhizobium brasilense</name>
    <dbReference type="NCBI Taxonomy" id="1419277"/>
    <lineage>
        <taxon>Bacteria</taxon>
        <taxon>Pseudomonadati</taxon>
        <taxon>Pseudomonadota</taxon>
        <taxon>Alphaproteobacteria</taxon>
        <taxon>Hyphomicrobiales</taxon>
        <taxon>Nitrobacteraceae</taxon>
        <taxon>Bradyrhizobium</taxon>
    </lineage>
</organism>
<accession>A0ABY8JDD4</accession>
<dbReference type="SMART" id="SM00421">
    <property type="entry name" value="HTH_LUXR"/>
    <property type="match status" value="1"/>
</dbReference>
<dbReference type="PANTHER" id="PTHR44688:SF16">
    <property type="entry name" value="DNA-BINDING TRANSCRIPTIONAL ACTIVATOR DEVR_DOSR"/>
    <property type="match status" value="1"/>
</dbReference>
<keyword evidence="1" id="KW-0805">Transcription regulation</keyword>
<evidence type="ECO:0000259" key="4">
    <source>
        <dbReference type="PROSITE" id="PS00622"/>
    </source>
</evidence>
<evidence type="ECO:0000256" key="3">
    <source>
        <dbReference type="ARBA" id="ARBA00023163"/>
    </source>
</evidence>
<name>A0ABY8JDD4_9BRAD</name>
<feature type="domain" description="HTH luxR-type" evidence="4">
    <location>
        <begin position="279"/>
        <end position="306"/>
    </location>
</feature>
<dbReference type="PROSITE" id="PS00622">
    <property type="entry name" value="HTH_LUXR_1"/>
    <property type="match status" value="1"/>
</dbReference>
<evidence type="ECO:0000313" key="5">
    <source>
        <dbReference type="EMBL" id="WFU62719.1"/>
    </source>
</evidence>
<dbReference type="Gene3D" id="1.10.10.10">
    <property type="entry name" value="Winged helix-like DNA-binding domain superfamily/Winged helix DNA-binding domain"/>
    <property type="match status" value="1"/>
</dbReference>
<dbReference type="InterPro" id="IPR016032">
    <property type="entry name" value="Sig_transdc_resp-reg_C-effctor"/>
</dbReference>
<evidence type="ECO:0000256" key="2">
    <source>
        <dbReference type="ARBA" id="ARBA00023125"/>
    </source>
</evidence>
<dbReference type="CDD" id="cd06170">
    <property type="entry name" value="LuxR_C_like"/>
    <property type="match status" value="1"/>
</dbReference>
<gene>
    <name evidence="5" type="ORF">QA636_35620</name>
</gene>
<keyword evidence="6" id="KW-1185">Reference proteome</keyword>
<dbReference type="PANTHER" id="PTHR44688">
    <property type="entry name" value="DNA-BINDING TRANSCRIPTIONAL ACTIVATOR DEVR_DOSR"/>
    <property type="match status" value="1"/>
</dbReference>
<evidence type="ECO:0000256" key="1">
    <source>
        <dbReference type="ARBA" id="ARBA00023015"/>
    </source>
</evidence>
<dbReference type="EMBL" id="CP121646">
    <property type="protein sequence ID" value="WFU62719.1"/>
    <property type="molecule type" value="Genomic_DNA"/>
</dbReference>
<protein>
    <submittedName>
        <fullName evidence="5">Helix-turn-helix transcriptional regulator</fullName>
    </submittedName>
</protein>